<evidence type="ECO:0000313" key="9">
    <source>
        <dbReference type="EMBL" id="MFD1043702.1"/>
    </source>
</evidence>
<evidence type="ECO:0000256" key="1">
    <source>
        <dbReference type="ARBA" id="ARBA00000832"/>
    </source>
</evidence>
<evidence type="ECO:0000313" key="10">
    <source>
        <dbReference type="Proteomes" id="UP001597033"/>
    </source>
</evidence>
<gene>
    <name evidence="7 9" type="primary">pgl</name>
    <name evidence="9" type="ORF">ACFQ2N_15225</name>
</gene>
<comment type="caution">
    <text evidence="9">The sequence shown here is derived from an EMBL/GenBank/DDBJ whole genome shotgun (WGS) entry which is preliminary data.</text>
</comment>
<evidence type="ECO:0000256" key="5">
    <source>
        <dbReference type="ARBA" id="ARBA00013198"/>
    </source>
</evidence>
<dbReference type="InterPro" id="IPR006148">
    <property type="entry name" value="Glc/Gal-6P_isomerase"/>
</dbReference>
<proteinExistence type="inferred from homology"/>
<dbReference type="Proteomes" id="UP001597033">
    <property type="component" value="Unassembled WGS sequence"/>
</dbReference>
<protein>
    <recommendedName>
        <fullName evidence="6 7">6-phosphogluconolactonase</fullName>
        <shortName evidence="7">6PGL</shortName>
        <ecNumber evidence="5 7">3.1.1.31</ecNumber>
    </recommendedName>
</protein>
<dbReference type="EC" id="3.1.1.31" evidence="5 7"/>
<evidence type="ECO:0000256" key="4">
    <source>
        <dbReference type="ARBA" id="ARBA00010662"/>
    </source>
</evidence>
<keyword evidence="7 9" id="KW-0378">Hydrolase</keyword>
<dbReference type="PANTHER" id="PTHR11054">
    <property type="entry name" value="6-PHOSPHOGLUCONOLACTONASE"/>
    <property type="match status" value="1"/>
</dbReference>
<dbReference type="NCBIfam" id="TIGR01198">
    <property type="entry name" value="pgl"/>
    <property type="match status" value="1"/>
</dbReference>
<evidence type="ECO:0000256" key="3">
    <source>
        <dbReference type="ARBA" id="ARBA00004961"/>
    </source>
</evidence>
<dbReference type="Pfam" id="PF01182">
    <property type="entry name" value="Glucosamine_iso"/>
    <property type="match status" value="1"/>
</dbReference>
<dbReference type="InterPro" id="IPR039104">
    <property type="entry name" value="6PGL"/>
</dbReference>
<dbReference type="RefSeq" id="WP_162375716.1">
    <property type="nucleotide sequence ID" value="NZ_JAYRDL010000024.1"/>
</dbReference>
<dbReference type="InterPro" id="IPR037171">
    <property type="entry name" value="NagB/RpiA_transferase-like"/>
</dbReference>
<dbReference type="SUPFAM" id="SSF100950">
    <property type="entry name" value="NagB/RpiA/CoA transferase-like"/>
    <property type="match status" value="1"/>
</dbReference>
<dbReference type="GO" id="GO:0017057">
    <property type="term" value="F:6-phosphogluconolactonase activity"/>
    <property type="evidence" value="ECO:0007669"/>
    <property type="project" value="UniProtKB-EC"/>
</dbReference>
<dbReference type="InterPro" id="IPR005900">
    <property type="entry name" value="6-phosphogluconolactonase_DevB"/>
</dbReference>
<reference evidence="10" key="1">
    <citation type="journal article" date="2019" name="Int. J. Syst. Evol. Microbiol.">
        <title>The Global Catalogue of Microorganisms (GCM) 10K type strain sequencing project: providing services to taxonomists for standard genome sequencing and annotation.</title>
        <authorList>
            <consortium name="The Broad Institute Genomics Platform"/>
            <consortium name="The Broad Institute Genome Sequencing Center for Infectious Disease"/>
            <person name="Wu L."/>
            <person name="Ma J."/>
        </authorList>
    </citation>
    <scope>NUCLEOTIDE SEQUENCE [LARGE SCALE GENOMIC DNA]</scope>
    <source>
        <strain evidence="10">CCUG 55854</strain>
    </source>
</reference>
<comment type="pathway">
    <text evidence="3 7">Carbohydrate degradation; pentose phosphate pathway; D-ribulose 5-phosphate from D-glucose 6-phosphate (oxidative stage): step 2/3.</text>
</comment>
<keyword evidence="10" id="KW-1185">Reference proteome</keyword>
<evidence type="ECO:0000259" key="8">
    <source>
        <dbReference type="Pfam" id="PF01182"/>
    </source>
</evidence>
<dbReference type="EMBL" id="JBHTKN010000013">
    <property type="protein sequence ID" value="MFD1043702.1"/>
    <property type="molecule type" value="Genomic_DNA"/>
</dbReference>
<comment type="function">
    <text evidence="2 7">Hydrolysis of 6-phosphogluconolactone to 6-phosphogluconate.</text>
</comment>
<evidence type="ECO:0000256" key="2">
    <source>
        <dbReference type="ARBA" id="ARBA00002681"/>
    </source>
</evidence>
<dbReference type="Gene3D" id="3.40.50.1360">
    <property type="match status" value="1"/>
</dbReference>
<dbReference type="CDD" id="cd01400">
    <property type="entry name" value="6PGL"/>
    <property type="match status" value="1"/>
</dbReference>
<sequence length="242" mass="26345">MKRNPPVRDSRVEWIEHGDPESWIHGIVADMERMLAVELAIRGRARMLLSGGTTPAPAYAQLAVAPLDWSKITVGLVDERWLSPQDSASNARLVRESLLDRADVGRFEPLVREGLTLAESVHAANVEAEHAQEACVAVLGMGNDGHTASLFPGSADLDRALASPLPYAALDASGCPVAGDWPLRITLTPAGLARTRHRLLLLRGETKREVFLRALQGDDVRELPIRAALGIGLEPVRVHWCE</sequence>
<comment type="similarity">
    <text evidence="4 7">Belongs to the glucosamine/galactosamine-6-phosphate isomerase family. 6-phosphogluconolactonase subfamily.</text>
</comment>
<name>A0ABW3M1E5_9GAMM</name>
<organism evidence="9 10">
    <name type="scientific">Pseudoxanthomonas kaohsiungensis</name>
    <dbReference type="NCBI Taxonomy" id="283923"/>
    <lineage>
        <taxon>Bacteria</taxon>
        <taxon>Pseudomonadati</taxon>
        <taxon>Pseudomonadota</taxon>
        <taxon>Gammaproteobacteria</taxon>
        <taxon>Lysobacterales</taxon>
        <taxon>Lysobacteraceae</taxon>
        <taxon>Pseudoxanthomonas</taxon>
    </lineage>
</organism>
<evidence type="ECO:0000256" key="7">
    <source>
        <dbReference type="RuleBase" id="RU365095"/>
    </source>
</evidence>
<accession>A0ABW3M1E5</accession>
<dbReference type="PANTHER" id="PTHR11054:SF0">
    <property type="entry name" value="6-PHOSPHOGLUCONOLACTONASE"/>
    <property type="match status" value="1"/>
</dbReference>
<evidence type="ECO:0000256" key="6">
    <source>
        <dbReference type="ARBA" id="ARBA00020337"/>
    </source>
</evidence>
<feature type="domain" description="Glucosamine/galactosamine-6-phosphate isomerase" evidence="8">
    <location>
        <begin position="19"/>
        <end position="228"/>
    </location>
</feature>
<comment type="catalytic activity">
    <reaction evidence="1 7">
        <text>6-phospho-D-glucono-1,5-lactone + H2O = 6-phospho-D-gluconate + H(+)</text>
        <dbReference type="Rhea" id="RHEA:12556"/>
        <dbReference type="ChEBI" id="CHEBI:15377"/>
        <dbReference type="ChEBI" id="CHEBI:15378"/>
        <dbReference type="ChEBI" id="CHEBI:57955"/>
        <dbReference type="ChEBI" id="CHEBI:58759"/>
        <dbReference type="EC" id="3.1.1.31"/>
    </reaction>
</comment>